<keyword evidence="4" id="KW-1185">Reference proteome</keyword>
<dbReference type="Gene3D" id="1.10.510.10">
    <property type="entry name" value="Transferase(Phosphotransferase) domain 1"/>
    <property type="match status" value="1"/>
</dbReference>
<feature type="non-terminal residue" evidence="3">
    <location>
        <position position="270"/>
    </location>
</feature>
<dbReference type="SUPFAM" id="SSF56112">
    <property type="entry name" value="Protein kinase-like (PK-like)"/>
    <property type="match status" value="1"/>
</dbReference>
<gene>
    <name evidence="3" type="ORF">DFQ27_001776</name>
</gene>
<evidence type="ECO:0000313" key="3">
    <source>
        <dbReference type="EMBL" id="KAG0247653.1"/>
    </source>
</evidence>
<dbReference type="PANTHER" id="PTHR44329">
    <property type="entry name" value="SERINE/THREONINE-PROTEIN KINASE TNNI3K-RELATED"/>
    <property type="match status" value="1"/>
</dbReference>
<dbReference type="InterPro" id="IPR011009">
    <property type="entry name" value="Kinase-like_dom_sf"/>
</dbReference>
<feature type="compositionally biased region" description="Low complexity" evidence="1">
    <location>
        <begin position="205"/>
        <end position="217"/>
    </location>
</feature>
<evidence type="ECO:0000313" key="4">
    <source>
        <dbReference type="Proteomes" id="UP000807716"/>
    </source>
</evidence>
<organism evidence="3 4">
    <name type="scientific">Actinomortierella ambigua</name>
    <dbReference type="NCBI Taxonomy" id="1343610"/>
    <lineage>
        <taxon>Eukaryota</taxon>
        <taxon>Fungi</taxon>
        <taxon>Fungi incertae sedis</taxon>
        <taxon>Mucoromycota</taxon>
        <taxon>Mortierellomycotina</taxon>
        <taxon>Mortierellomycetes</taxon>
        <taxon>Mortierellales</taxon>
        <taxon>Mortierellaceae</taxon>
        <taxon>Actinomortierella</taxon>
    </lineage>
</organism>
<feature type="region of interest" description="Disordered" evidence="1">
    <location>
        <begin position="156"/>
        <end position="178"/>
    </location>
</feature>
<dbReference type="Proteomes" id="UP000807716">
    <property type="component" value="Unassembled WGS sequence"/>
</dbReference>
<evidence type="ECO:0000256" key="1">
    <source>
        <dbReference type="SAM" id="MobiDB-lite"/>
    </source>
</evidence>
<evidence type="ECO:0000259" key="2">
    <source>
        <dbReference type="PROSITE" id="PS50011"/>
    </source>
</evidence>
<dbReference type="InterPro" id="IPR000719">
    <property type="entry name" value="Prot_kinase_dom"/>
</dbReference>
<dbReference type="GO" id="GO:0005524">
    <property type="term" value="F:ATP binding"/>
    <property type="evidence" value="ECO:0007669"/>
    <property type="project" value="InterPro"/>
</dbReference>
<dbReference type="InterPro" id="IPR001245">
    <property type="entry name" value="Ser-Thr/Tyr_kinase_cat_dom"/>
</dbReference>
<reference evidence="3" key="1">
    <citation type="journal article" date="2020" name="Fungal Divers.">
        <title>Resolving the Mortierellaceae phylogeny through synthesis of multi-gene phylogenetics and phylogenomics.</title>
        <authorList>
            <person name="Vandepol N."/>
            <person name="Liber J."/>
            <person name="Desiro A."/>
            <person name="Na H."/>
            <person name="Kennedy M."/>
            <person name="Barry K."/>
            <person name="Grigoriev I.V."/>
            <person name="Miller A.N."/>
            <person name="O'Donnell K."/>
            <person name="Stajich J.E."/>
            <person name="Bonito G."/>
        </authorList>
    </citation>
    <scope>NUCLEOTIDE SEQUENCE</scope>
    <source>
        <strain evidence="3">BC1065</strain>
    </source>
</reference>
<feature type="domain" description="Protein kinase" evidence="2">
    <location>
        <begin position="1"/>
        <end position="132"/>
    </location>
</feature>
<feature type="region of interest" description="Disordered" evidence="1">
    <location>
        <begin position="192"/>
        <end position="235"/>
    </location>
</feature>
<protein>
    <recommendedName>
        <fullName evidence="2">Protein kinase domain-containing protein</fullName>
    </recommendedName>
</protein>
<dbReference type="InterPro" id="IPR051681">
    <property type="entry name" value="Ser/Thr_Kinases-Pseudokinases"/>
</dbReference>
<dbReference type="OrthoDB" id="10261027at2759"/>
<accession>A0A9P6PLM7</accession>
<dbReference type="PROSITE" id="PS50011">
    <property type="entry name" value="PROTEIN_KINASE_DOM"/>
    <property type="match status" value="1"/>
</dbReference>
<dbReference type="EMBL" id="JAAAJB010001613">
    <property type="protein sequence ID" value="KAG0247653.1"/>
    <property type="molecule type" value="Genomic_DNA"/>
</dbReference>
<sequence length="270" mass="29249">MEVKLCDFGLAVVKKSIGSHTTEVMRGTVRWLAPELLRAAKPSYTNKSDIYALGMVMWEMAAMCTLPFKTIDNNFVVAEAVHGGEREKLPDSTPPDYQHWVELCWRQDLANRPQAHEVIMANNASSRRQPANAVASSMGVPLELSLAKTPVVTVNLPVPRTSPKAFPPVPSPSEEPRAMHCASDIDAAGLSEEQNDDEAARWHKQASSQGKSDSQSSLDIATQGDPPAVKADFGATPLLPETLQYEEAALKPSPARVMSISFTKQSNAGA</sequence>
<dbReference type="AlphaFoldDB" id="A0A9P6PLM7"/>
<comment type="caution">
    <text evidence="3">The sequence shown here is derived from an EMBL/GenBank/DDBJ whole genome shotgun (WGS) entry which is preliminary data.</text>
</comment>
<dbReference type="Pfam" id="PF07714">
    <property type="entry name" value="PK_Tyr_Ser-Thr"/>
    <property type="match status" value="1"/>
</dbReference>
<name>A0A9P6PLM7_9FUNG</name>
<proteinExistence type="predicted"/>
<dbReference type="GO" id="GO:0004674">
    <property type="term" value="F:protein serine/threonine kinase activity"/>
    <property type="evidence" value="ECO:0007669"/>
    <property type="project" value="TreeGrafter"/>
</dbReference>